<dbReference type="CDD" id="cd03031">
    <property type="entry name" value="GRX_GRX_like"/>
    <property type="match status" value="1"/>
</dbReference>
<comment type="caution">
    <text evidence="2">The sequence shown here is derived from an EMBL/GenBank/DDBJ whole genome shotgun (WGS) entry which is preliminary data.</text>
</comment>
<protein>
    <recommendedName>
        <fullName evidence="1">Glutaredoxin domain-containing protein</fullName>
    </recommendedName>
</protein>
<dbReference type="PANTHER" id="PTHR45669:SF18">
    <property type="entry name" value="GLUTAREDOXIN FAMILY PROTEIN"/>
    <property type="match status" value="1"/>
</dbReference>
<feature type="domain" description="Glutaredoxin" evidence="1">
    <location>
        <begin position="168"/>
        <end position="235"/>
    </location>
</feature>
<dbReference type="SUPFAM" id="SSF52833">
    <property type="entry name" value="Thioredoxin-like"/>
    <property type="match status" value="1"/>
</dbReference>
<accession>A0AAW1HZD0</accession>
<dbReference type="PANTHER" id="PTHR45669">
    <property type="entry name" value="GLUTAREDOXIN DOMAIN-CONTAINING CYSTEINE-RICH PROTEIN CG12206-RELATED"/>
    <property type="match status" value="1"/>
</dbReference>
<name>A0AAW1HZD0_SAPOF</name>
<dbReference type="Proteomes" id="UP001443914">
    <property type="component" value="Unassembled WGS sequence"/>
</dbReference>
<proteinExistence type="predicted"/>
<keyword evidence="3" id="KW-1185">Reference proteome</keyword>
<evidence type="ECO:0000259" key="1">
    <source>
        <dbReference type="Pfam" id="PF00462"/>
    </source>
</evidence>
<dbReference type="PROSITE" id="PS51354">
    <property type="entry name" value="GLUTAREDOXIN_2"/>
    <property type="match status" value="1"/>
</dbReference>
<reference evidence="2" key="1">
    <citation type="submission" date="2024-03" db="EMBL/GenBank/DDBJ databases">
        <title>WGS assembly of Saponaria officinalis var. Norfolk2.</title>
        <authorList>
            <person name="Jenkins J."/>
            <person name="Shu S."/>
            <person name="Grimwood J."/>
            <person name="Barry K."/>
            <person name="Goodstein D."/>
            <person name="Schmutz J."/>
            <person name="Leebens-Mack J."/>
            <person name="Osbourn A."/>
        </authorList>
    </citation>
    <scope>NUCLEOTIDE SEQUENCE [LARGE SCALE GENOMIC DNA]</scope>
    <source>
        <strain evidence="2">JIC</strain>
    </source>
</reference>
<dbReference type="InterPro" id="IPR002109">
    <property type="entry name" value="Glutaredoxin"/>
</dbReference>
<dbReference type="InterPro" id="IPR036249">
    <property type="entry name" value="Thioredoxin-like_sf"/>
</dbReference>
<gene>
    <name evidence="2" type="ORF">RND81_10G080200</name>
</gene>
<dbReference type="EMBL" id="JBDFQZ010000010">
    <property type="protein sequence ID" value="KAK9682528.1"/>
    <property type="molecule type" value="Genomic_DNA"/>
</dbReference>
<dbReference type="Gene3D" id="3.40.30.10">
    <property type="entry name" value="Glutaredoxin"/>
    <property type="match status" value="1"/>
</dbReference>
<dbReference type="AlphaFoldDB" id="A0AAW1HZD0"/>
<dbReference type="Pfam" id="PF00462">
    <property type="entry name" value="Glutaredoxin"/>
    <property type="match status" value="1"/>
</dbReference>
<sequence length="313" mass="35570">MAETYNSNNNINNHRELSTTKAISALKPSAFNRSMTISATSATSHFSKRSSFLSPSDRNVSTTYDRNVSAKKWYESAGSSFKGKVKQLRTLFETPKTLNYSSSINNCSINEEDELGQTTKTSSYNHLQHHGAFARLRPVKSISTDFKDCWSILDASTIRFPGTEDRVVVYFTSLRGIRRTFEDCYAVRMIFRGFHVFVDERDVSMDIAYRKELQELLKDEKNVSLPQVFIKGKYVGGVDMIRQLNETGDLRKILQVLPVKDRRFVCEACGDVRFMPCSNCSGSRKVFDEDEGVAKRCLECNENGLIRCPQCCL</sequence>
<evidence type="ECO:0000313" key="2">
    <source>
        <dbReference type="EMBL" id="KAK9682528.1"/>
    </source>
</evidence>
<organism evidence="2 3">
    <name type="scientific">Saponaria officinalis</name>
    <name type="common">Common soapwort</name>
    <name type="synonym">Lychnis saponaria</name>
    <dbReference type="NCBI Taxonomy" id="3572"/>
    <lineage>
        <taxon>Eukaryota</taxon>
        <taxon>Viridiplantae</taxon>
        <taxon>Streptophyta</taxon>
        <taxon>Embryophyta</taxon>
        <taxon>Tracheophyta</taxon>
        <taxon>Spermatophyta</taxon>
        <taxon>Magnoliopsida</taxon>
        <taxon>eudicotyledons</taxon>
        <taxon>Gunneridae</taxon>
        <taxon>Pentapetalae</taxon>
        <taxon>Caryophyllales</taxon>
        <taxon>Caryophyllaceae</taxon>
        <taxon>Caryophylleae</taxon>
        <taxon>Saponaria</taxon>
    </lineage>
</organism>
<evidence type="ECO:0000313" key="3">
    <source>
        <dbReference type="Proteomes" id="UP001443914"/>
    </source>
</evidence>
<dbReference type="Pfam" id="PF23733">
    <property type="entry name" value="GRXCR1-2_C"/>
    <property type="match status" value="1"/>
</dbReference>